<dbReference type="Pfam" id="PF12915">
    <property type="entry name" value="DUF3833"/>
    <property type="match status" value="1"/>
</dbReference>
<keyword evidence="2" id="KW-1185">Reference proteome</keyword>
<proteinExistence type="predicted"/>
<name>A0A7W6IIF5_9HYPH</name>
<sequence>MIRIGQFGLLGLVVWAMLGVSSAVAGEFSLERYFVGKTSAVGSFSAINGFKRSFTVSLRGKWNGKTLTLVEDFVFDDGERDRKTWRFEKIAKDTYIGKREDVIGETTVTISGNTAHFNYLVDLDAKNKSNRVRFYDTMTLQDDGTVLNTALVTKYGFPVATSRVEFRRP</sequence>
<reference evidence="1 2" key="1">
    <citation type="submission" date="2020-08" db="EMBL/GenBank/DDBJ databases">
        <title>Genomic Encyclopedia of Type Strains, Phase IV (KMG-IV): sequencing the most valuable type-strain genomes for metagenomic binning, comparative biology and taxonomic classification.</title>
        <authorList>
            <person name="Goeker M."/>
        </authorList>
    </citation>
    <scope>NUCLEOTIDE SEQUENCE [LARGE SCALE GENOMIC DNA]</scope>
    <source>
        <strain evidence="1 2">DSM 15743</strain>
    </source>
</reference>
<dbReference type="InterPro" id="IPR024409">
    <property type="entry name" value="DUF3833"/>
</dbReference>
<gene>
    <name evidence="1" type="ORF">GGR34_003767</name>
</gene>
<dbReference type="RefSeq" id="WP_027316868.1">
    <property type="nucleotide sequence ID" value="NZ_JACIDC010000019.1"/>
</dbReference>
<dbReference type="Proteomes" id="UP000519439">
    <property type="component" value="Unassembled WGS sequence"/>
</dbReference>
<evidence type="ECO:0008006" key="3">
    <source>
        <dbReference type="Google" id="ProtNLM"/>
    </source>
</evidence>
<dbReference type="EMBL" id="JACIDC010000019">
    <property type="protein sequence ID" value="MBB4042082.1"/>
    <property type="molecule type" value="Genomic_DNA"/>
</dbReference>
<evidence type="ECO:0000313" key="1">
    <source>
        <dbReference type="EMBL" id="MBB4042082.1"/>
    </source>
</evidence>
<dbReference type="AlphaFoldDB" id="A0A7W6IIF5"/>
<organism evidence="1 2">
    <name type="scientific">Microvirga flocculans</name>
    <dbReference type="NCBI Taxonomy" id="217168"/>
    <lineage>
        <taxon>Bacteria</taxon>
        <taxon>Pseudomonadati</taxon>
        <taxon>Pseudomonadota</taxon>
        <taxon>Alphaproteobacteria</taxon>
        <taxon>Hyphomicrobiales</taxon>
        <taxon>Methylobacteriaceae</taxon>
        <taxon>Microvirga</taxon>
    </lineage>
</organism>
<comment type="caution">
    <text evidence="1">The sequence shown here is derived from an EMBL/GenBank/DDBJ whole genome shotgun (WGS) entry which is preliminary data.</text>
</comment>
<protein>
    <recommendedName>
        <fullName evidence="3">DUF3833 domain-containing protein</fullName>
    </recommendedName>
</protein>
<evidence type="ECO:0000313" key="2">
    <source>
        <dbReference type="Proteomes" id="UP000519439"/>
    </source>
</evidence>
<accession>A0A7W6IIF5</accession>